<accession>A0A426VHC1</accession>
<dbReference type="EMBL" id="RSED01000001">
    <property type="protein sequence ID" value="RRS06308.1"/>
    <property type="molecule type" value="Genomic_DNA"/>
</dbReference>
<dbReference type="RefSeq" id="WP_125241451.1">
    <property type="nucleotide sequence ID" value="NZ_RSED01000001.1"/>
</dbReference>
<evidence type="ECO:0000313" key="3">
    <source>
        <dbReference type="EMBL" id="RRS06308.1"/>
    </source>
</evidence>
<dbReference type="InterPro" id="IPR005586">
    <property type="entry name" value="ABC_trans_aux"/>
</dbReference>
<feature type="domain" description="ABC-type transport auxiliary lipoprotein component" evidence="2">
    <location>
        <begin position="39"/>
        <end position="195"/>
    </location>
</feature>
<organism evidence="3 4">
    <name type="scientific">Aquabacterium soli</name>
    <dbReference type="NCBI Taxonomy" id="2493092"/>
    <lineage>
        <taxon>Bacteria</taxon>
        <taxon>Pseudomonadati</taxon>
        <taxon>Pseudomonadota</taxon>
        <taxon>Betaproteobacteria</taxon>
        <taxon>Burkholderiales</taxon>
        <taxon>Aquabacterium</taxon>
    </lineage>
</organism>
<protein>
    <recommendedName>
        <fullName evidence="2">ABC-type transport auxiliary lipoprotein component domain-containing protein</fullName>
    </recommendedName>
</protein>
<dbReference type="OrthoDB" id="8689348at2"/>
<dbReference type="PROSITE" id="PS51257">
    <property type="entry name" value="PROKAR_LIPOPROTEIN"/>
    <property type="match status" value="1"/>
</dbReference>
<name>A0A426VHC1_9BURK</name>
<evidence type="ECO:0000313" key="4">
    <source>
        <dbReference type="Proteomes" id="UP000269265"/>
    </source>
</evidence>
<dbReference type="Pfam" id="PF03886">
    <property type="entry name" value="ABC_trans_aux"/>
    <property type="match status" value="1"/>
</dbReference>
<keyword evidence="1" id="KW-0732">Signal</keyword>
<feature type="signal peptide" evidence="1">
    <location>
        <begin position="1"/>
        <end position="30"/>
    </location>
</feature>
<feature type="chain" id="PRO_5019273833" description="ABC-type transport auxiliary lipoprotein component domain-containing protein" evidence="1">
    <location>
        <begin position="31"/>
        <end position="220"/>
    </location>
</feature>
<evidence type="ECO:0000259" key="2">
    <source>
        <dbReference type="Pfam" id="PF03886"/>
    </source>
</evidence>
<dbReference type="Proteomes" id="UP000269265">
    <property type="component" value="Unassembled WGS sequence"/>
</dbReference>
<dbReference type="Gene3D" id="3.40.50.10610">
    <property type="entry name" value="ABC-type transport auxiliary lipoprotein component"/>
    <property type="match status" value="1"/>
</dbReference>
<gene>
    <name evidence="3" type="ORF">EIP75_01610</name>
</gene>
<dbReference type="SUPFAM" id="SSF159594">
    <property type="entry name" value="XCC0632-like"/>
    <property type="match status" value="1"/>
</dbReference>
<proteinExistence type="predicted"/>
<comment type="caution">
    <text evidence="3">The sequence shown here is derived from an EMBL/GenBank/DDBJ whole genome shotgun (WGS) entry which is preliminary data.</text>
</comment>
<sequence>MLKHLAPSSRRPILALAVTAMMALVGCASSAPEQHLLALPTPALPQTAAGGAGPDTRWLQVGRLDIPEYWQSRAVRYRDGGDVKSWENTVWAERVEVGLTRNLSIELESALPAPWRLCPLRCEGASRRPVRLLVSLSPMDYDRASQILTAWAQWTLIGAEGQVLRTSSQPLQSKGSGTLAAAQTDAMAGLMKAIADLVVRDVPLLPAQSATERLDAKNGQ</sequence>
<evidence type="ECO:0000256" key="1">
    <source>
        <dbReference type="SAM" id="SignalP"/>
    </source>
</evidence>
<keyword evidence="4" id="KW-1185">Reference proteome</keyword>
<reference evidence="3 4" key="1">
    <citation type="submission" date="2018-12" db="EMBL/GenBank/DDBJ databases">
        <title>The whole draft genome of Aquabacterium sp. SJQ9.</title>
        <authorList>
            <person name="Sun L."/>
            <person name="Gao X."/>
            <person name="Chen W."/>
            <person name="Huang K."/>
        </authorList>
    </citation>
    <scope>NUCLEOTIDE SEQUENCE [LARGE SCALE GENOMIC DNA]</scope>
    <source>
        <strain evidence="3 4">SJQ9</strain>
    </source>
</reference>
<dbReference type="AlphaFoldDB" id="A0A426VHC1"/>